<sequence length="160" mass="16759">MDETIDASAGGPAGTTPDSCITIASVSQCATPVGAAGVPSCRRRPRAYSPDYRRPLNPNITPAPPSHRQRFRPPPRCTPPPLSGTSNAAYSGPAASSVSPGHTTIAALSGVPAIRIQPPPQSTAPALKHRKEKSSTGHLCHTTHGTTLRRHHLLCSLRRA</sequence>
<dbReference type="AlphaFoldDB" id="A0A1S3P9H1"/>
<evidence type="ECO:0000313" key="2">
    <source>
        <dbReference type="Proteomes" id="UP001652741"/>
    </source>
</evidence>
<reference evidence="3" key="1">
    <citation type="submission" date="2025-08" db="UniProtKB">
        <authorList>
            <consortium name="RefSeq"/>
        </authorList>
    </citation>
    <scope>IDENTIFICATION</scope>
</reference>
<keyword evidence="2" id="KW-1185">Reference proteome</keyword>
<dbReference type="RefSeq" id="XP_014024236.1">
    <property type="nucleotide sequence ID" value="XM_014168761.2"/>
</dbReference>
<feature type="compositionally biased region" description="Polar residues" evidence="1">
    <location>
        <begin position="83"/>
        <end position="101"/>
    </location>
</feature>
<gene>
    <name evidence="3" type="primary">LOC106584011</name>
</gene>
<dbReference type="Proteomes" id="UP001652741">
    <property type="component" value="Chromosome ssa23"/>
</dbReference>
<accession>A0A1S3P9H1</accession>
<dbReference type="GeneID" id="106584011"/>
<feature type="region of interest" description="Disordered" evidence="1">
    <location>
        <begin position="33"/>
        <end position="101"/>
    </location>
</feature>
<protein>
    <submittedName>
        <fullName evidence="3">Uncharacterized protein</fullName>
    </submittedName>
</protein>
<name>A0A1S3P9H1_SALSA</name>
<evidence type="ECO:0000313" key="3">
    <source>
        <dbReference type="RefSeq" id="XP_014024236.1"/>
    </source>
</evidence>
<feature type="region of interest" description="Disordered" evidence="1">
    <location>
        <begin position="115"/>
        <end position="144"/>
    </location>
</feature>
<proteinExistence type="predicted"/>
<organism evidence="2 3">
    <name type="scientific">Salmo salar</name>
    <name type="common">Atlantic salmon</name>
    <dbReference type="NCBI Taxonomy" id="8030"/>
    <lineage>
        <taxon>Eukaryota</taxon>
        <taxon>Metazoa</taxon>
        <taxon>Chordata</taxon>
        <taxon>Craniata</taxon>
        <taxon>Vertebrata</taxon>
        <taxon>Euteleostomi</taxon>
        <taxon>Actinopterygii</taxon>
        <taxon>Neopterygii</taxon>
        <taxon>Teleostei</taxon>
        <taxon>Protacanthopterygii</taxon>
        <taxon>Salmoniformes</taxon>
        <taxon>Salmonidae</taxon>
        <taxon>Salmoninae</taxon>
        <taxon>Salmo</taxon>
    </lineage>
</organism>
<evidence type="ECO:0000256" key="1">
    <source>
        <dbReference type="SAM" id="MobiDB-lite"/>
    </source>
</evidence>